<evidence type="ECO:0000256" key="2">
    <source>
        <dbReference type="SAM" id="MobiDB-lite"/>
    </source>
</evidence>
<evidence type="ECO:0000313" key="3">
    <source>
        <dbReference type="EMBL" id="KAF2123608.1"/>
    </source>
</evidence>
<accession>A0A6A5ZYX4</accession>
<dbReference type="InterPro" id="IPR038765">
    <property type="entry name" value="Papain-like_cys_pep_sf"/>
</dbReference>
<sequence>MVRSDLCLDSSPISKVRKETGRGGQYIEENYLFHVVLYSAGFDTHTPGARIYRASHYGGWTHNVRIAIQQYLPDGGYEPRDPVRPISLEHETEPVQIFPTQA</sequence>
<keyword evidence="4" id="KW-1185">Reference proteome</keyword>
<dbReference type="EMBL" id="ML977524">
    <property type="protein sequence ID" value="KAF2123608.1"/>
    <property type="molecule type" value="Genomic_DNA"/>
</dbReference>
<dbReference type="GO" id="GO:0016407">
    <property type="term" value="F:acetyltransferase activity"/>
    <property type="evidence" value="ECO:0007669"/>
    <property type="project" value="InterPro"/>
</dbReference>
<organism evidence="3 4">
    <name type="scientific">Dothidotthia symphoricarpi CBS 119687</name>
    <dbReference type="NCBI Taxonomy" id="1392245"/>
    <lineage>
        <taxon>Eukaryota</taxon>
        <taxon>Fungi</taxon>
        <taxon>Dikarya</taxon>
        <taxon>Ascomycota</taxon>
        <taxon>Pezizomycotina</taxon>
        <taxon>Dothideomycetes</taxon>
        <taxon>Pleosporomycetidae</taxon>
        <taxon>Pleosporales</taxon>
        <taxon>Dothidotthiaceae</taxon>
        <taxon>Dothidotthia</taxon>
    </lineage>
</organism>
<feature type="region of interest" description="Disordered" evidence="2">
    <location>
        <begin position="79"/>
        <end position="102"/>
    </location>
</feature>
<dbReference type="InterPro" id="IPR053710">
    <property type="entry name" value="Arylamine_NAT_domain_sf"/>
</dbReference>
<name>A0A6A5ZYX4_9PLEO</name>
<dbReference type="SUPFAM" id="SSF54001">
    <property type="entry name" value="Cysteine proteinases"/>
    <property type="match status" value="1"/>
</dbReference>
<evidence type="ECO:0000256" key="1">
    <source>
        <dbReference type="ARBA" id="ARBA00006547"/>
    </source>
</evidence>
<dbReference type="Pfam" id="PF00797">
    <property type="entry name" value="Acetyltransf_2"/>
    <property type="match status" value="1"/>
</dbReference>
<reference evidence="3" key="1">
    <citation type="journal article" date="2020" name="Stud. Mycol.">
        <title>101 Dothideomycetes genomes: a test case for predicting lifestyles and emergence of pathogens.</title>
        <authorList>
            <person name="Haridas S."/>
            <person name="Albert R."/>
            <person name="Binder M."/>
            <person name="Bloem J."/>
            <person name="Labutti K."/>
            <person name="Salamov A."/>
            <person name="Andreopoulos B."/>
            <person name="Baker S."/>
            <person name="Barry K."/>
            <person name="Bills G."/>
            <person name="Bluhm B."/>
            <person name="Cannon C."/>
            <person name="Castanera R."/>
            <person name="Culley D."/>
            <person name="Daum C."/>
            <person name="Ezra D."/>
            <person name="Gonzalez J."/>
            <person name="Henrissat B."/>
            <person name="Kuo A."/>
            <person name="Liang C."/>
            <person name="Lipzen A."/>
            <person name="Lutzoni F."/>
            <person name="Magnuson J."/>
            <person name="Mondo S."/>
            <person name="Nolan M."/>
            <person name="Ohm R."/>
            <person name="Pangilinan J."/>
            <person name="Park H.-J."/>
            <person name="Ramirez L."/>
            <person name="Alfaro M."/>
            <person name="Sun H."/>
            <person name="Tritt A."/>
            <person name="Yoshinaga Y."/>
            <person name="Zwiers L.-H."/>
            <person name="Turgeon B."/>
            <person name="Goodwin S."/>
            <person name="Spatafora J."/>
            <person name="Crous P."/>
            <person name="Grigoriev I."/>
        </authorList>
    </citation>
    <scope>NUCLEOTIDE SEQUENCE</scope>
    <source>
        <strain evidence="3">CBS 119687</strain>
    </source>
</reference>
<proteinExistence type="inferred from homology"/>
<evidence type="ECO:0000313" key="4">
    <source>
        <dbReference type="Proteomes" id="UP000799771"/>
    </source>
</evidence>
<dbReference type="RefSeq" id="XP_033518002.1">
    <property type="nucleotide sequence ID" value="XM_033664526.1"/>
</dbReference>
<dbReference type="GeneID" id="54404958"/>
<dbReference type="InterPro" id="IPR001447">
    <property type="entry name" value="Arylamine_N-AcTrfase"/>
</dbReference>
<dbReference type="Gene3D" id="3.30.2140.20">
    <property type="match status" value="1"/>
</dbReference>
<feature type="compositionally biased region" description="Basic and acidic residues" evidence="2">
    <location>
        <begin position="79"/>
        <end position="93"/>
    </location>
</feature>
<dbReference type="Proteomes" id="UP000799771">
    <property type="component" value="Unassembled WGS sequence"/>
</dbReference>
<gene>
    <name evidence="3" type="ORF">P153DRAFT_303591</name>
</gene>
<protein>
    <submittedName>
        <fullName evidence="3">Uncharacterized protein</fullName>
    </submittedName>
</protein>
<comment type="similarity">
    <text evidence="1">Belongs to the arylamine N-acetyltransferase family.</text>
</comment>
<dbReference type="AlphaFoldDB" id="A0A6A5ZYX4"/>